<dbReference type="Pfam" id="PF00248">
    <property type="entry name" value="Aldo_ket_red"/>
    <property type="match status" value="1"/>
</dbReference>
<name>A0A1I2QLA6_9ACTN</name>
<dbReference type="InterPro" id="IPR023210">
    <property type="entry name" value="NADP_OxRdtase_dom"/>
</dbReference>
<dbReference type="STRING" id="68239.GCA_000745715_08664"/>
<gene>
    <name evidence="3" type="ORF">SAMN02787118_118106</name>
</gene>
<dbReference type="InterPro" id="IPR036812">
    <property type="entry name" value="NAD(P)_OxRdtase_dom_sf"/>
</dbReference>
<feature type="domain" description="NADP-dependent oxidoreductase" evidence="2">
    <location>
        <begin position="35"/>
        <end position="345"/>
    </location>
</feature>
<dbReference type="Proteomes" id="UP000181942">
    <property type="component" value="Unassembled WGS sequence"/>
</dbReference>
<keyword evidence="1" id="KW-0560">Oxidoreductase</keyword>
<dbReference type="EMBL" id="FONR01000018">
    <property type="protein sequence ID" value="SFG29222.1"/>
    <property type="molecule type" value="Genomic_DNA"/>
</dbReference>
<evidence type="ECO:0000259" key="2">
    <source>
        <dbReference type="Pfam" id="PF00248"/>
    </source>
</evidence>
<evidence type="ECO:0000313" key="3">
    <source>
        <dbReference type="EMBL" id="SFG29222.1"/>
    </source>
</evidence>
<accession>A0A1I2QLA6</accession>
<evidence type="ECO:0000313" key="4">
    <source>
        <dbReference type="Proteomes" id="UP000181942"/>
    </source>
</evidence>
<dbReference type="GO" id="GO:0005737">
    <property type="term" value="C:cytoplasm"/>
    <property type="evidence" value="ECO:0007669"/>
    <property type="project" value="TreeGrafter"/>
</dbReference>
<dbReference type="InterPro" id="IPR050791">
    <property type="entry name" value="Aldo-Keto_reductase"/>
</dbReference>
<dbReference type="GO" id="GO:0016491">
    <property type="term" value="F:oxidoreductase activity"/>
    <property type="evidence" value="ECO:0007669"/>
    <property type="project" value="UniProtKB-KW"/>
</dbReference>
<organism evidence="3 4">
    <name type="scientific">Streptomyces mirabilis</name>
    <dbReference type="NCBI Taxonomy" id="68239"/>
    <lineage>
        <taxon>Bacteria</taxon>
        <taxon>Bacillati</taxon>
        <taxon>Actinomycetota</taxon>
        <taxon>Actinomycetes</taxon>
        <taxon>Kitasatosporales</taxon>
        <taxon>Streptomycetaceae</taxon>
        <taxon>Streptomyces</taxon>
    </lineage>
</organism>
<reference evidence="3 4" key="1">
    <citation type="submission" date="2016-10" db="EMBL/GenBank/DDBJ databases">
        <authorList>
            <person name="de Groot N.N."/>
        </authorList>
    </citation>
    <scope>NUCLEOTIDE SEQUENCE [LARGE SCALE GENOMIC DNA]</scope>
    <source>
        <strain evidence="3 4">OK461</strain>
    </source>
</reference>
<dbReference type="PANTHER" id="PTHR43625:SF40">
    <property type="entry name" value="ALDO-KETO REDUCTASE YAKC [NADP(+)]"/>
    <property type="match status" value="1"/>
</dbReference>
<dbReference type="AlphaFoldDB" id="A0A1I2QLA6"/>
<proteinExistence type="predicted"/>
<evidence type="ECO:0000256" key="1">
    <source>
        <dbReference type="ARBA" id="ARBA00023002"/>
    </source>
</evidence>
<sequence length="354" mass="38102">MPGRAEVRLGCRKKEGQGQVERRTIGAATLDVGAIGLGCMPMSWAYTCSRQRGEESLRAVHAALDRGSTLLDTADMYGPFTNELLVGRVLKERRSEAFVSTKVGLLVGEQHIVANGRPGYVRRACDASLRRLQTDVIDLYQLHRADPEVPVEETWGAMADLVSAGKVRSLGLCAVGARSARRAGARLHDGTIRQLERVQQVFPVSAVEAELSVWSTEALDALLPWCAARGVGFLAAMPLGNGFLTGTLTPGEGFEPDDLRARHPRFTAEMMAANQPIVVGLRRIARRHGLLGNTVTPAQVALAWVLAQGRHVVPVPGAKRERWVTENAGAAGLRLTAQDLAEVAALPGARGSWD</sequence>
<dbReference type="SUPFAM" id="SSF51430">
    <property type="entry name" value="NAD(P)-linked oxidoreductase"/>
    <property type="match status" value="1"/>
</dbReference>
<dbReference type="Gene3D" id="3.20.20.100">
    <property type="entry name" value="NADP-dependent oxidoreductase domain"/>
    <property type="match status" value="1"/>
</dbReference>
<protein>
    <submittedName>
        <fullName evidence="3">Predicted oxidoreductase</fullName>
    </submittedName>
</protein>
<dbReference type="PANTHER" id="PTHR43625">
    <property type="entry name" value="AFLATOXIN B1 ALDEHYDE REDUCTASE"/>
    <property type="match status" value="1"/>
</dbReference>